<protein>
    <submittedName>
        <fullName evidence="1">Uncharacterized protein</fullName>
    </submittedName>
</protein>
<reference evidence="1" key="1">
    <citation type="submission" date="2020-11" db="EMBL/GenBank/DDBJ databases">
        <authorList>
            <person name="Tran Van P."/>
        </authorList>
    </citation>
    <scope>NUCLEOTIDE SEQUENCE</scope>
</reference>
<dbReference type="EMBL" id="OE004944">
    <property type="protein sequence ID" value="CAD7461575.1"/>
    <property type="molecule type" value="Genomic_DNA"/>
</dbReference>
<name>A0A7R9NZ68_9NEOP</name>
<dbReference type="AlphaFoldDB" id="A0A7R9NZ68"/>
<accession>A0A7R9NZ68</accession>
<sequence length="530" mass="58658">MSDSEEDLELFLLLDSNYCLFEENTRTWTRDFNEDRSENAIKEDLETHSNFRDCVSPEEKLTITIRLNIEQIVRKHMLWRFKNRDCLIRQQCALRNVSVVVSLYTLIPQTWFIANKFNEKISIDFTVERHYSLSETTEQTAGWKQTTSSAYHSDTPRHDTPLEALMIRRYQNCRRCGGGTAPRGAVSRVDQGVSSLSCTLGIIMPLVCTRLATIEKLPEDGGDSYSRDVGLRKLHSLHRYTNYCQPYKASGRLELREVLAFQMLGLLFFLTFGPACSCAVVHTGTMGLLAHAQWCTLGQWACLLMRSGAHWDNGPACSCAVLHAGTMGLLAHAQCCTLGQWACLFMRSAAHWDNGPASSCAVLHTGTMGLLAHAQWCTLGQWASLLMRSGAHWDNGPACSCAVLHAGTMGLLAHAQCCTLGPWACLLMRSGAHWDNGPACSCAVLHTGTMGLLAHEHSSMASLVLTDSSQLTSDSQHLGIYLGYIIWSGNFSKPSTVSCELSVSTKEAMGLLYLLRRQLSVSTKEAMGLL</sequence>
<organism evidence="1">
    <name type="scientific">Timema tahoe</name>
    <dbReference type="NCBI Taxonomy" id="61484"/>
    <lineage>
        <taxon>Eukaryota</taxon>
        <taxon>Metazoa</taxon>
        <taxon>Ecdysozoa</taxon>
        <taxon>Arthropoda</taxon>
        <taxon>Hexapoda</taxon>
        <taxon>Insecta</taxon>
        <taxon>Pterygota</taxon>
        <taxon>Neoptera</taxon>
        <taxon>Polyneoptera</taxon>
        <taxon>Phasmatodea</taxon>
        <taxon>Timematodea</taxon>
        <taxon>Timematoidea</taxon>
        <taxon>Timematidae</taxon>
        <taxon>Timema</taxon>
    </lineage>
</organism>
<gene>
    <name evidence="1" type="ORF">TTEB3V08_LOCUS9484</name>
</gene>
<evidence type="ECO:0000313" key="1">
    <source>
        <dbReference type="EMBL" id="CAD7461575.1"/>
    </source>
</evidence>
<proteinExistence type="predicted"/>